<gene>
    <name evidence="2" type="ORF">OKA05_09075</name>
</gene>
<feature type="compositionally biased region" description="Polar residues" evidence="1">
    <location>
        <begin position="122"/>
        <end position="131"/>
    </location>
</feature>
<proteinExistence type="predicted"/>
<protein>
    <recommendedName>
        <fullName evidence="4">DUF1376 domain-containing protein</fullName>
    </recommendedName>
</protein>
<reference evidence="2 3" key="1">
    <citation type="submission" date="2022-10" db="EMBL/GenBank/DDBJ databases">
        <title>Luteolibacter arcticus strain CCTCC AB 2014275, whole genome shotgun sequencing project.</title>
        <authorList>
            <person name="Zhao G."/>
            <person name="Shen L."/>
        </authorList>
    </citation>
    <scope>NUCLEOTIDE SEQUENCE [LARGE SCALE GENOMIC DNA]</scope>
    <source>
        <strain evidence="2 3">CCTCC AB 2014275</strain>
    </source>
</reference>
<dbReference type="Proteomes" id="UP001320876">
    <property type="component" value="Unassembled WGS sequence"/>
</dbReference>
<evidence type="ECO:0000313" key="3">
    <source>
        <dbReference type="Proteomes" id="UP001320876"/>
    </source>
</evidence>
<dbReference type="EMBL" id="JAPDDT010000003">
    <property type="protein sequence ID" value="MCW1922704.1"/>
    <property type="molecule type" value="Genomic_DNA"/>
</dbReference>
<accession>A0ABT3GHN5</accession>
<sequence length="320" mass="35887">MAELPYMQLYVADYLRDTEILSLTAQGAWARMLCSMWHPDRRGVLCYRLSAVARLLGANEQAAKGIIEEIKDCRVGDVEWEGDRVTITSRRMVRDWAKMEAEKQAAVAAGQKGAAKRWGNKNGESNRVTNSPPIPPPIAAPNTKSEGIIQKSEEREPPRPAPAAKPTLSPSQLMPIDRVKIELATVWPDAPKHMTGQESHDLFSSLAVLDELTPEDWLACRAWILCPDRIRGRKLWPRNRAEFVANAGEAIEAIRTWWRTGGGRQWWNRHQSSRPTAPVVVPDPVPSADVIEDPDEALKFFRECNPRLDPPPAEPKQDVA</sequence>
<evidence type="ECO:0000256" key="1">
    <source>
        <dbReference type="SAM" id="MobiDB-lite"/>
    </source>
</evidence>
<keyword evidence="3" id="KW-1185">Reference proteome</keyword>
<evidence type="ECO:0008006" key="4">
    <source>
        <dbReference type="Google" id="ProtNLM"/>
    </source>
</evidence>
<name>A0ABT3GHN5_9BACT</name>
<feature type="region of interest" description="Disordered" evidence="1">
    <location>
        <begin position="151"/>
        <end position="170"/>
    </location>
</feature>
<comment type="caution">
    <text evidence="2">The sequence shown here is derived from an EMBL/GenBank/DDBJ whole genome shotgun (WGS) entry which is preliminary data.</text>
</comment>
<feature type="region of interest" description="Disordered" evidence="1">
    <location>
        <begin position="108"/>
        <end position="143"/>
    </location>
</feature>
<dbReference type="RefSeq" id="WP_264486812.1">
    <property type="nucleotide sequence ID" value="NZ_JAPDDT010000003.1"/>
</dbReference>
<organism evidence="2 3">
    <name type="scientific">Luteolibacter arcticus</name>
    <dbReference type="NCBI Taxonomy" id="1581411"/>
    <lineage>
        <taxon>Bacteria</taxon>
        <taxon>Pseudomonadati</taxon>
        <taxon>Verrucomicrobiota</taxon>
        <taxon>Verrucomicrobiia</taxon>
        <taxon>Verrucomicrobiales</taxon>
        <taxon>Verrucomicrobiaceae</taxon>
        <taxon>Luteolibacter</taxon>
    </lineage>
</organism>
<evidence type="ECO:0000313" key="2">
    <source>
        <dbReference type="EMBL" id="MCW1922704.1"/>
    </source>
</evidence>